<evidence type="ECO:0000313" key="2">
    <source>
        <dbReference type="EMBL" id="NEA19010.1"/>
    </source>
</evidence>
<feature type="region of interest" description="Disordered" evidence="1">
    <location>
        <begin position="1"/>
        <end position="42"/>
    </location>
</feature>
<protein>
    <submittedName>
        <fullName evidence="2">Type VII secretion system-associated protein</fullName>
    </submittedName>
</protein>
<dbReference type="AlphaFoldDB" id="A0A6N9U5B8"/>
<sequence>MRTGGIPDPPPEIPDSVRDAARDAPDHWLGVVDPQWPQDRPPPDWAVVGEWRSDEEGDVREYRANPRYRPSAQVLGWPEPTDPVDAAAQRAATGYGSVDEALAVLADAEVTVVRGADGRRLTAAGSDGKPVVLVFTSPAHQFMSPTLIHETLPAGELVRELRGSHTSLMVNATAAAPLVVPADSLPVSTPPRDEDTGRSTDGAGSGTVAAPAAGTSEAAPDISGQAPWPHTTGRTP</sequence>
<accession>A0A6N9U5B8</accession>
<dbReference type="InterPro" id="IPR047659">
    <property type="entry name" value="T7SS_assoc"/>
</dbReference>
<name>A0A6N9U5B8_STRHA</name>
<feature type="compositionally biased region" description="Low complexity" evidence="1">
    <location>
        <begin position="209"/>
        <end position="219"/>
    </location>
</feature>
<dbReference type="EMBL" id="JAAGLQ010000571">
    <property type="protein sequence ID" value="NEA19010.1"/>
    <property type="molecule type" value="Genomic_DNA"/>
</dbReference>
<dbReference type="GeneID" id="97293488"/>
<reference evidence="2 3" key="1">
    <citation type="submission" date="2020-01" db="EMBL/GenBank/DDBJ databases">
        <title>Insect and environment-associated Actinomycetes.</title>
        <authorList>
            <person name="Currrie C."/>
            <person name="Chevrette M."/>
            <person name="Carlson C."/>
            <person name="Stubbendieck R."/>
            <person name="Wendt-Pienkowski E."/>
        </authorList>
    </citation>
    <scope>NUCLEOTIDE SEQUENCE [LARGE SCALE GENOMIC DNA]</scope>
    <source>
        <strain evidence="2 3">SID11342</strain>
    </source>
</reference>
<evidence type="ECO:0000313" key="3">
    <source>
        <dbReference type="Proteomes" id="UP000471293"/>
    </source>
</evidence>
<dbReference type="Proteomes" id="UP000471293">
    <property type="component" value="Unassembled WGS sequence"/>
</dbReference>
<feature type="compositionally biased region" description="Basic and acidic residues" evidence="1">
    <location>
        <begin position="15"/>
        <end position="26"/>
    </location>
</feature>
<organism evidence="2 3">
    <name type="scientific">Streptomyces halstedii</name>
    <dbReference type="NCBI Taxonomy" id="1944"/>
    <lineage>
        <taxon>Bacteria</taxon>
        <taxon>Bacillati</taxon>
        <taxon>Actinomycetota</taxon>
        <taxon>Actinomycetes</taxon>
        <taxon>Kitasatosporales</taxon>
        <taxon>Streptomycetaceae</taxon>
        <taxon>Streptomyces</taxon>
    </lineage>
</organism>
<feature type="region of interest" description="Disordered" evidence="1">
    <location>
        <begin position="182"/>
        <end position="236"/>
    </location>
</feature>
<proteinExistence type="predicted"/>
<dbReference type="RefSeq" id="WP_164348213.1">
    <property type="nucleotide sequence ID" value="NZ_CP109044.1"/>
</dbReference>
<evidence type="ECO:0000256" key="1">
    <source>
        <dbReference type="SAM" id="MobiDB-lite"/>
    </source>
</evidence>
<gene>
    <name evidence="2" type="ORF">G3I29_26630</name>
</gene>
<dbReference type="NCBIfam" id="NF033532">
    <property type="entry name" value="lone7para_assoc"/>
    <property type="match status" value="1"/>
</dbReference>
<comment type="caution">
    <text evidence="2">The sequence shown here is derived from an EMBL/GenBank/DDBJ whole genome shotgun (WGS) entry which is preliminary data.</text>
</comment>